<protein>
    <submittedName>
        <fullName evidence="1">Uncharacterized protein</fullName>
    </submittedName>
</protein>
<dbReference type="Gene3D" id="1.20.1390.10">
    <property type="entry name" value="PWI domain"/>
    <property type="match status" value="1"/>
</dbReference>
<dbReference type="PANTHER" id="PTHR47334:SF2">
    <property type="entry name" value="RNA-BINDING MOTIF PROTEIN 25"/>
    <property type="match status" value="1"/>
</dbReference>
<evidence type="ECO:0000313" key="2">
    <source>
        <dbReference type="Proteomes" id="UP001177140"/>
    </source>
</evidence>
<organism evidence="1 2">
    <name type="scientific">Papaver nudicaule</name>
    <name type="common">Iceland poppy</name>
    <dbReference type="NCBI Taxonomy" id="74823"/>
    <lineage>
        <taxon>Eukaryota</taxon>
        <taxon>Viridiplantae</taxon>
        <taxon>Streptophyta</taxon>
        <taxon>Embryophyta</taxon>
        <taxon>Tracheophyta</taxon>
        <taxon>Spermatophyta</taxon>
        <taxon>Magnoliopsida</taxon>
        <taxon>Ranunculales</taxon>
        <taxon>Papaveraceae</taxon>
        <taxon>Papaveroideae</taxon>
        <taxon>Papaver</taxon>
    </lineage>
</organism>
<evidence type="ECO:0000313" key="1">
    <source>
        <dbReference type="EMBL" id="MCL7052105.1"/>
    </source>
</evidence>
<name>A0AA41W3B2_PAPNU</name>
<dbReference type="PANTHER" id="PTHR47334">
    <property type="entry name" value="SPLICING FACTOR PWI DOMAIN-CONTAINING PROTEIN / RNA RECOGNITION MOTIF (RRM)-CONTAINING PROTEIN"/>
    <property type="match status" value="1"/>
</dbReference>
<dbReference type="InterPro" id="IPR053294">
    <property type="entry name" value="RBM_PWI_domain"/>
</dbReference>
<accession>A0AA41W3B2</accession>
<gene>
    <name evidence="1" type="ORF">MKW94_010616</name>
</gene>
<dbReference type="EMBL" id="JAJJMA010346207">
    <property type="protein sequence ID" value="MCL7052105.1"/>
    <property type="molecule type" value="Genomic_DNA"/>
</dbReference>
<keyword evidence="2" id="KW-1185">Reference proteome</keyword>
<reference evidence="1" key="1">
    <citation type="submission" date="2022-03" db="EMBL/GenBank/DDBJ databases">
        <title>A functionally conserved STORR gene fusion in Papaver species that diverged 16.8 million years ago.</title>
        <authorList>
            <person name="Catania T."/>
        </authorList>
    </citation>
    <scope>NUCLEOTIDE SEQUENCE</scope>
    <source>
        <strain evidence="1">S-191538</strain>
    </source>
</reference>
<dbReference type="AlphaFoldDB" id="A0AA41W3B2"/>
<proteinExistence type="predicted"/>
<comment type="caution">
    <text evidence="1">The sequence shown here is derived from an EMBL/GenBank/DDBJ whole genome shotgun (WGS) entry which is preliminary data.</text>
</comment>
<dbReference type="Proteomes" id="UP001177140">
    <property type="component" value="Unassembled WGS sequence"/>
</dbReference>
<sequence length="119" mass="13836">MAKEVFTYEINWVVVYKYALHEKVRSWISDNTKNSTDEEADDLVSDILESSKNHALSILEKIMSFCLVNEVESERLSWNMRAMLFFKIKKLGEVRLIRSSAASKTKTVHPKCWNCLKSC</sequence>